<name>A0AAN9FJX4_CLITE</name>
<organism evidence="2 3">
    <name type="scientific">Clitoria ternatea</name>
    <name type="common">Butterfly pea</name>
    <dbReference type="NCBI Taxonomy" id="43366"/>
    <lineage>
        <taxon>Eukaryota</taxon>
        <taxon>Viridiplantae</taxon>
        <taxon>Streptophyta</taxon>
        <taxon>Embryophyta</taxon>
        <taxon>Tracheophyta</taxon>
        <taxon>Spermatophyta</taxon>
        <taxon>Magnoliopsida</taxon>
        <taxon>eudicotyledons</taxon>
        <taxon>Gunneridae</taxon>
        <taxon>Pentapetalae</taxon>
        <taxon>rosids</taxon>
        <taxon>fabids</taxon>
        <taxon>Fabales</taxon>
        <taxon>Fabaceae</taxon>
        <taxon>Papilionoideae</taxon>
        <taxon>50 kb inversion clade</taxon>
        <taxon>NPAAA clade</taxon>
        <taxon>indigoferoid/millettioid clade</taxon>
        <taxon>Phaseoleae</taxon>
        <taxon>Clitoria</taxon>
    </lineage>
</organism>
<accession>A0AAN9FJX4</accession>
<keyword evidence="1" id="KW-0812">Transmembrane</keyword>
<dbReference type="Proteomes" id="UP001359559">
    <property type="component" value="Unassembled WGS sequence"/>
</dbReference>
<evidence type="ECO:0000313" key="3">
    <source>
        <dbReference type="Proteomes" id="UP001359559"/>
    </source>
</evidence>
<protein>
    <submittedName>
        <fullName evidence="2">Uncharacterized protein</fullName>
    </submittedName>
</protein>
<evidence type="ECO:0000313" key="2">
    <source>
        <dbReference type="EMBL" id="KAK7277872.1"/>
    </source>
</evidence>
<comment type="caution">
    <text evidence="2">The sequence shown here is derived from an EMBL/GenBank/DDBJ whole genome shotgun (WGS) entry which is preliminary data.</text>
</comment>
<keyword evidence="3" id="KW-1185">Reference proteome</keyword>
<gene>
    <name evidence="2" type="ORF">RJT34_22891</name>
</gene>
<proteinExistence type="predicted"/>
<evidence type="ECO:0000256" key="1">
    <source>
        <dbReference type="SAM" id="Phobius"/>
    </source>
</evidence>
<reference evidence="2 3" key="1">
    <citation type="submission" date="2024-01" db="EMBL/GenBank/DDBJ databases">
        <title>The genomes of 5 underutilized Papilionoideae crops provide insights into root nodulation and disease resistance.</title>
        <authorList>
            <person name="Yuan L."/>
        </authorList>
    </citation>
    <scope>NUCLEOTIDE SEQUENCE [LARGE SCALE GENOMIC DNA]</scope>
    <source>
        <strain evidence="2">LY-2023</strain>
        <tissue evidence="2">Leaf</tissue>
    </source>
</reference>
<dbReference type="AlphaFoldDB" id="A0AAN9FJX4"/>
<sequence length="68" mass="8093">MYIVIFLFYTCVNICILCNLLRIAINWSCLFVHLYNYRFKTTSTRATHRLNWKLSNWIMGTTPVVDEG</sequence>
<keyword evidence="1" id="KW-1133">Transmembrane helix</keyword>
<dbReference type="EMBL" id="JAYKXN010000006">
    <property type="protein sequence ID" value="KAK7277872.1"/>
    <property type="molecule type" value="Genomic_DNA"/>
</dbReference>
<feature type="transmembrane region" description="Helical" evidence="1">
    <location>
        <begin position="6"/>
        <end position="35"/>
    </location>
</feature>
<keyword evidence="1" id="KW-0472">Membrane</keyword>